<name>A0ABT9ZNY6_9BACI</name>
<reference evidence="5 6" key="1">
    <citation type="submission" date="2023-07" db="EMBL/GenBank/DDBJ databases">
        <title>Genomic Encyclopedia of Type Strains, Phase IV (KMG-IV): sequencing the most valuable type-strain genomes for metagenomic binning, comparative biology and taxonomic classification.</title>
        <authorList>
            <person name="Goeker M."/>
        </authorList>
    </citation>
    <scope>NUCLEOTIDE SEQUENCE [LARGE SCALE GENOMIC DNA]</scope>
    <source>
        <strain evidence="5 6">DSM 9768</strain>
    </source>
</reference>
<evidence type="ECO:0000256" key="3">
    <source>
        <dbReference type="ARBA" id="ARBA00022729"/>
    </source>
</evidence>
<dbReference type="EMBL" id="JAUSUG010000001">
    <property type="protein sequence ID" value="MDQ0252937.1"/>
    <property type="molecule type" value="Genomic_DNA"/>
</dbReference>
<gene>
    <name evidence="5" type="ORF">J2S74_000309</name>
</gene>
<sequence>MLASVDEVTIVDEQTVQIKTKEQFAPILYNLTHVATSILNEKAVEEAGDQYGVNPVGTGPFKFVQWNRNSQIVMGKFEEYFEGPAEIDEIVFRVIPESATAVAELRTGGVDLVLDIPASQINTLESADNVHVDTVPGFEVKYLSFDHRQEPFNNPQVRKALNYAINKEALVSAAYRGTAIPATGPLAPGINGANDSLSGYEYDPEKAKQLLAEAGFADGFKTDLYLSDADIDVQIATIIQADLAKIGVEVDLQVTEWGAFLDITGQGVPMFILSWITVTGDADNGMYALFHSDNAGGAGNRSFYSNEDVDRLLDAGRAETDHEQRVANYHEAQEIIVEDAPWAFLAVSQNLVGVHERVQGFVNMPTQNYKLYPVSVQ</sequence>
<evidence type="ECO:0000256" key="2">
    <source>
        <dbReference type="ARBA" id="ARBA00022448"/>
    </source>
</evidence>
<evidence type="ECO:0000313" key="5">
    <source>
        <dbReference type="EMBL" id="MDQ0252937.1"/>
    </source>
</evidence>
<dbReference type="SUPFAM" id="SSF53850">
    <property type="entry name" value="Periplasmic binding protein-like II"/>
    <property type="match status" value="1"/>
</dbReference>
<protein>
    <submittedName>
        <fullName evidence="5">Peptide/nickel transport system substrate-binding protein</fullName>
    </submittedName>
</protein>
<dbReference type="PANTHER" id="PTHR30290">
    <property type="entry name" value="PERIPLASMIC BINDING COMPONENT OF ABC TRANSPORTER"/>
    <property type="match status" value="1"/>
</dbReference>
<feature type="domain" description="Solute-binding protein family 5" evidence="4">
    <location>
        <begin position="4"/>
        <end position="296"/>
    </location>
</feature>
<comment type="similarity">
    <text evidence="1">Belongs to the bacterial solute-binding protein 5 family.</text>
</comment>
<evidence type="ECO:0000256" key="1">
    <source>
        <dbReference type="ARBA" id="ARBA00005695"/>
    </source>
</evidence>
<dbReference type="Proteomes" id="UP001230005">
    <property type="component" value="Unassembled WGS sequence"/>
</dbReference>
<keyword evidence="6" id="KW-1185">Reference proteome</keyword>
<accession>A0ABT9ZNY6</accession>
<dbReference type="Gene3D" id="3.40.190.10">
    <property type="entry name" value="Periplasmic binding protein-like II"/>
    <property type="match status" value="1"/>
</dbReference>
<dbReference type="InterPro" id="IPR039424">
    <property type="entry name" value="SBP_5"/>
</dbReference>
<organism evidence="5 6">
    <name type="scientific">Evansella vedderi</name>
    <dbReference type="NCBI Taxonomy" id="38282"/>
    <lineage>
        <taxon>Bacteria</taxon>
        <taxon>Bacillati</taxon>
        <taxon>Bacillota</taxon>
        <taxon>Bacilli</taxon>
        <taxon>Bacillales</taxon>
        <taxon>Bacillaceae</taxon>
        <taxon>Evansella</taxon>
    </lineage>
</organism>
<proteinExistence type="inferred from homology"/>
<keyword evidence="3" id="KW-0732">Signal</keyword>
<dbReference type="Gene3D" id="3.10.105.10">
    <property type="entry name" value="Dipeptide-binding Protein, Domain 3"/>
    <property type="match status" value="1"/>
</dbReference>
<evidence type="ECO:0000313" key="6">
    <source>
        <dbReference type="Proteomes" id="UP001230005"/>
    </source>
</evidence>
<dbReference type="PANTHER" id="PTHR30290:SF9">
    <property type="entry name" value="OLIGOPEPTIDE-BINDING PROTEIN APPA"/>
    <property type="match status" value="1"/>
</dbReference>
<dbReference type="Gene3D" id="3.90.76.10">
    <property type="entry name" value="Dipeptide-binding Protein, Domain 1"/>
    <property type="match status" value="1"/>
</dbReference>
<keyword evidence="2" id="KW-0813">Transport</keyword>
<evidence type="ECO:0000259" key="4">
    <source>
        <dbReference type="Pfam" id="PF00496"/>
    </source>
</evidence>
<dbReference type="InterPro" id="IPR000914">
    <property type="entry name" value="SBP_5_dom"/>
</dbReference>
<comment type="caution">
    <text evidence="5">The sequence shown here is derived from an EMBL/GenBank/DDBJ whole genome shotgun (WGS) entry which is preliminary data.</text>
</comment>
<dbReference type="Pfam" id="PF00496">
    <property type="entry name" value="SBP_bac_5"/>
    <property type="match status" value="1"/>
</dbReference>